<evidence type="ECO:0000256" key="1">
    <source>
        <dbReference type="ARBA" id="ARBA00004496"/>
    </source>
</evidence>
<sequence>MASDDEAGKLFVGGLSWDTTQESLLKFFSKWGEVCDCVVMKNQTTGKSRGFGFVTYKDPDCVKKVFQTGTHVLDGRTIDPKVCNPRHLNQAAANKNRKVFIGGIPPNIEEDDLKEFFSRYGNVADVSIMFDQEKKRSRGFGFMSFEQEDVVDMVCQEHYFNINGKQIEVKRAEPRDGKNGLPLSAGVLSPYPLPSMISGTQAASMLSYQSPYQSALTVPGYQQQLLPAAQPPAVWIASPHQLSALSAVQAAQTQLGSPGSARTLPGYISSSQVPYSGYVSNGIPPTAAGNAIGLNYAATLNNPALSPTGASLPALTFPSYPQSTTPTQSVTPTPGGDGITQVTSSAASMVSLGGQSASSHYMAAPRAVQYNAETNATIQPASSLTGLGLTANGLPAGYAGELTAYSTNPSFAQGELQMGQGFGPVLPSAAYLRGATHLAPFHPYRRI</sequence>
<keyword evidence="4 5" id="KW-0694">RNA-binding</keyword>
<dbReference type="PROSITE" id="PS50102">
    <property type="entry name" value="RRM"/>
    <property type="match status" value="2"/>
</dbReference>
<dbReference type="GO" id="GO:0005737">
    <property type="term" value="C:cytoplasm"/>
    <property type="evidence" value="ECO:0007669"/>
    <property type="project" value="UniProtKB-SubCell"/>
</dbReference>
<dbReference type="AlphaFoldDB" id="A0A8S4PTL2"/>
<dbReference type="Gene3D" id="3.30.70.330">
    <property type="match status" value="2"/>
</dbReference>
<dbReference type="SUPFAM" id="SSF54928">
    <property type="entry name" value="RNA-binding domain, RBD"/>
    <property type="match status" value="2"/>
</dbReference>
<dbReference type="SMART" id="SM00360">
    <property type="entry name" value="RRM"/>
    <property type="match status" value="2"/>
</dbReference>
<comment type="subcellular location">
    <subcellularLocation>
        <location evidence="1">Cytoplasm</location>
    </subcellularLocation>
</comment>
<dbReference type="EMBL" id="CAIIXF020000010">
    <property type="protein sequence ID" value="CAH1797497.1"/>
    <property type="molecule type" value="Genomic_DNA"/>
</dbReference>
<proteinExistence type="predicted"/>
<dbReference type="PANTHER" id="PTHR48032">
    <property type="entry name" value="RNA-BINDING PROTEIN MUSASHI HOMOLOG RBP6"/>
    <property type="match status" value="1"/>
</dbReference>
<dbReference type="GO" id="GO:0003729">
    <property type="term" value="F:mRNA binding"/>
    <property type="evidence" value="ECO:0007669"/>
    <property type="project" value="TreeGrafter"/>
</dbReference>
<dbReference type="InterPro" id="IPR035979">
    <property type="entry name" value="RBD_domain_sf"/>
</dbReference>
<evidence type="ECO:0000256" key="2">
    <source>
        <dbReference type="ARBA" id="ARBA00022490"/>
    </source>
</evidence>
<evidence type="ECO:0000259" key="6">
    <source>
        <dbReference type="PROSITE" id="PS50102"/>
    </source>
</evidence>
<dbReference type="Proteomes" id="UP000749559">
    <property type="component" value="Unassembled WGS sequence"/>
</dbReference>
<reference evidence="7" key="1">
    <citation type="submission" date="2022-03" db="EMBL/GenBank/DDBJ databases">
        <authorList>
            <person name="Martin C."/>
        </authorList>
    </citation>
    <scope>NUCLEOTIDE SEQUENCE</scope>
</reference>
<dbReference type="PANTHER" id="PTHR48032:SF18">
    <property type="entry name" value="RRM DOMAIN-CONTAINING PROTEIN"/>
    <property type="match status" value="1"/>
</dbReference>
<comment type="caution">
    <text evidence="7">The sequence shown here is derived from an EMBL/GenBank/DDBJ whole genome shotgun (WGS) entry which is preliminary data.</text>
</comment>
<evidence type="ECO:0000313" key="7">
    <source>
        <dbReference type="EMBL" id="CAH1797497.1"/>
    </source>
</evidence>
<accession>A0A8S4PTL2</accession>
<dbReference type="InterPro" id="IPR000504">
    <property type="entry name" value="RRM_dom"/>
</dbReference>
<dbReference type="OrthoDB" id="1875751at2759"/>
<evidence type="ECO:0000256" key="3">
    <source>
        <dbReference type="ARBA" id="ARBA00022737"/>
    </source>
</evidence>
<organism evidence="7 8">
    <name type="scientific">Owenia fusiformis</name>
    <name type="common">Polychaete worm</name>
    <dbReference type="NCBI Taxonomy" id="6347"/>
    <lineage>
        <taxon>Eukaryota</taxon>
        <taxon>Metazoa</taxon>
        <taxon>Spiralia</taxon>
        <taxon>Lophotrochozoa</taxon>
        <taxon>Annelida</taxon>
        <taxon>Polychaeta</taxon>
        <taxon>Sedentaria</taxon>
        <taxon>Canalipalpata</taxon>
        <taxon>Sabellida</taxon>
        <taxon>Oweniida</taxon>
        <taxon>Oweniidae</taxon>
        <taxon>Owenia</taxon>
    </lineage>
</organism>
<feature type="domain" description="RRM" evidence="6">
    <location>
        <begin position="8"/>
        <end position="95"/>
    </location>
</feature>
<evidence type="ECO:0000256" key="5">
    <source>
        <dbReference type="PROSITE-ProRule" id="PRU00176"/>
    </source>
</evidence>
<keyword evidence="8" id="KW-1185">Reference proteome</keyword>
<protein>
    <recommendedName>
        <fullName evidence="6">RRM domain-containing protein</fullName>
    </recommendedName>
</protein>
<dbReference type="Pfam" id="PF00076">
    <property type="entry name" value="RRM_1"/>
    <property type="match status" value="2"/>
</dbReference>
<evidence type="ECO:0000313" key="8">
    <source>
        <dbReference type="Proteomes" id="UP000749559"/>
    </source>
</evidence>
<dbReference type="FunFam" id="3.30.70.330:FF:000025">
    <property type="entry name" value="RNA-binding protein Musashi homolog 2 isoform X1"/>
    <property type="match status" value="1"/>
</dbReference>
<name>A0A8S4PTL2_OWEFU</name>
<keyword evidence="2" id="KW-0963">Cytoplasm</keyword>
<feature type="domain" description="RRM" evidence="6">
    <location>
        <begin position="97"/>
        <end position="174"/>
    </location>
</feature>
<dbReference type="InterPro" id="IPR012677">
    <property type="entry name" value="Nucleotide-bd_a/b_plait_sf"/>
</dbReference>
<evidence type="ECO:0000256" key="4">
    <source>
        <dbReference type="ARBA" id="ARBA00022884"/>
    </source>
</evidence>
<gene>
    <name evidence="7" type="ORF">OFUS_LOCUS21772</name>
</gene>
<dbReference type="CDD" id="cd12325">
    <property type="entry name" value="RRM1_hnRNPA_hnRNPD_like"/>
    <property type="match status" value="1"/>
</dbReference>
<keyword evidence="3" id="KW-0677">Repeat</keyword>
<dbReference type="GO" id="GO:0006417">
    <property type="term" value="P:regulation of translation"/>
    <property type="evidence" value="ECO:0007669"/>
    <property type="project" value="TreeGrafter"/>
</dbReference>